<feature type="disulfide bond" evidence="2">
    <location>
        <begin position="889"/>
        <end position="916"/>
    </location>
</feature>
<dbReference type="Gene3D" id="2.60.120.290">
    <property type="entry name" value="Spermadhesin, CUB domain"/>
    <property type="match status" value="1"/>
</dbReference>
<reference evidence="5" key="1">
    <citation type="submission" date="2022-11" db="EMBL/GenBank/DDBJ databases">
        <title>Centuries of genome instability and evolution in soft-shell clam transmissible cancer (bioRxiv).</title>
        <authorList>
            <person name="Hart S.F.M."/>
            <person name="Yonemitsu M.A."/>
            <person name="Giersch R.M."/>
            <person name="Beal B.F."/>
            <person name="Arriagada G."/>
            <person name="Davis B.W."/>
            <person name="Ostrander E.A."/>
            <person name="Goff S.P."/>
            <person name="Metzger M.J."/>
        </authorList>
    </citation>
    <scope>NUCLEOTIDE SEQUENCE</scope>
    <source>
        <strain evidence="5">MELC-2E11</strain>
        <tissue evidence="5">Siphon/mantle</tissue>
    </source>
</reference>
<keyword evidence="3" id="KW-0812">Transmembrane</keyword>
<dbReference type="CDD" id="cd00041">
    <property type="entry name" value="CUB"/>
    <property type="match status" value="1"/>
</dbReference>
<dbReference type="PANTHER" id="PTHR46335:SF1">
    <property type="entry name" value="CUBILIN"/>
    <property type="match status" value="1"/>
</dbReference>
<evidence type="ECO:0000256" key="2">
    <source>
        <dbReference type="PROSITE-ProRule" id="PRU00059"/>
    </source>
</evidence>
<name>A0ABY7E851_MYAAR</name>
<evidence type="ECO:0000256" key="1">
    <source>
        <dbReference type="ARBA" id="ARBA00023157"/>
    </source>
</evidence>
<dbReference type="PROSITE" id="PS01180">
    <property type="entry name" value="CUB"/>
    <property type="match status" value="1"/>
</dbReference>
<feature type="transmembrane region" description="Helical" evidence="3">
    <location>
        <begin position="974"/>
        <end position="996"/>
    </location>
</feature>
<evidence type="ECO:0000256" key="3">
    <source>
        <dbReference type="SAM" id="Phobius"/>
    </source>
</evidence>
<organism evidence="5 6">
    <name type="scientific">Mya arenaria</name>
    <name type="common">Soft-shell clam</name>
    <dbReference type="NCBI Taxonomy" id="6604"/>
    <lineage>
        <taxon>Eukaryota</taxon>
        <taxon>Metazoa</taxon>
        <taxon>Spiralia</taxon>
        <taxon>Lophotrochozoa</taxon>
        <taxon>Mollusca</taxon>
        <taxon>Bivalvia</taxon>
        <taxon>Autobranchia</taxon>
        <taxon>Heteroconchia</taxon>
        <taxon>Euheterodonta</taxon>
        <taxon>Imparidentia</taxon>
        <taxon>Neoheterodontei</taxon>
        <taxon>Myida</taxon>
        <taxon>Myoidea</taxon>
        <taxon>Myidae</taxon>
        <taxon>Mya</taxon>
    </lineage>
</organism>
<gene>
    <name evidence="5" type="ORF">MAR_020753</name>
</gene>
<keyword evidence="3" id="KW-0472">Membrane</keyword>
<keyword evidence="1 2" id="KW-1015">Disulfide bond</keyword>
<protein>
    <recommendedName>
        <fullName evidence="4">CUB domain-containing protein</fullName>
    </recommendedName>
</protein>
<comment type="caution">
    <text evidence="2">Lacks conserved residue(s) required for the propagation of feature annotation.</text>
</comment>
<evidence type="ECO:0000259" key="4">
    <source>
        <dbReference type="PROSITE" id="PS01180"/>
    </source>
</evidence>
<dbReference type="Proteomes" id="UP001164746">
    <property type="component" value="Chromosome 5"/>
</dbReference>
<dbReference type="Pfam" id="PF00431">
    <property type="entry name" value="CUB"/>
    <property type="match status" value="1"/>
</dbReference>
<sequence>MAKERVTLLKCFQQRVVRTVVIDDDLSNDKFLQPDIYVILSELQSDIKEIGRQQASDSFTLQQLQTDINNISVAFRKFNGTILWANDSESAKVHPIENHIVKPKEPENTAQRLNEVPIRTYSEVLSSPPNQIVVNECNTGDNPTRLTLGGNHKMQSTIEGAKPATMNTVHNQQTQAVAVVEATPQQPNVADNKIKHTVTVTIQNTSDMHSSEPEAHHYNHRQSERFFAVRRKKTFSYHIGNIDPSVTEDDIVDYLAEGVTFDPDELNERLVSALHSASVHLPISTFNEHVKPYWSAEVKHSYAHARRAKKEWYYQGTLQMFSPNAVGCDPQWPAETLRPSSVHWITAGTGSSTSSGIVLFPSSLASLMAGLSGHGLHRSGHTCDDVGLGTLQMFSPNAVGCDPQWPAETLRPSSVHWITAGTGSSTSSGIVLFPSSLASLMAGLSGHGPNAVGCDPQWPAETLRPSSVHWITAGTGSSTSSGIVLFPSSLASLMAGLSGHGYRFTSIFDPVTRCEDTIQPRHTQFYHGENGTAMSQVEIVLSTSLLESNVTCEWKVDRSQDVAFILALNVHRCLTMIFPFKVYPWKQFCVGEASTANLYEDTSLSLRVDATYDVDIYIYIKMPTLARKGYVIHEDPKTWTEAQTGCRKGSKIADENAIYKVLRGHYSRAHETEQLVKESGAIWTDKILSPWGRRCLCSRVHAGGVEPMFRCNLVCPGSWEERCGGEGVFTAYKFLFKNSTDDLVSKLIRSEDNCVAFKDGEAVTSNCTRPNGFTCNFQNGTQKTYISNKPEFDVVKPWREAVQFCSNQPGSTGLAMTPHYQNEALFESDLLWTSLNRKPFSPLDPIVEDFKPTHSYVVPLGGSDPIDGIQLRLSGEIYPFICEFDFPNCGIIIGEALEGIITSPHFPDHYPPNIYCVWTVQVPTGMTMKLDFVFLDMEDVFDYVTIQEPTVDIVDAKHAAEGPVTTGSRLSGGAIAGLVIGCMFLVMLMFLCAIAVRSPIIQNVVYTCHLRCCIAKHRHGERSGSPVISQASNVLYGVSSFSLDSDRAAGVFHEPSSHAYCEIDNLPGALQLVNIERTVIKNPQNSSKADLNHCDDEKCVCTNSVEHHLPLCNGATACPRSNINYAEDDGGYLNDDVTGIPKHEYVEVKVSTVLGQYDIIFPESLTENAYVDMKADKRSGNALNGTLLDTAHNDMNGKHSSSYTMHTKVNKPQSPYMADSRVENVTREVLPPDITMSQIAGPGVCEGSGGGTYGDCNTVT</sequence>
<evidence type="ECO:0000313" key="6">
    <source>
        <dbReference type="Proteomes" id="UP001164746"/>
    </source>
</evidence>
<feature type="domain" description="CUB" evidence="4">
    <location>
        <begin position="889"/>
        <end position="948"/>
    </location>
</feature>
<dbReference type="PANTHER" id="PTHR46335">
    <property type="entry name" value="CUBILIN"/>
    <property type="match status" value="1"/>
</dbReference>
<accession>A0ABY7E851</accession>
<dbReference type="SMART" id="SM00042">
    <property type="entry name" value="CUB"/>
    <property type="match status" value="1"/>
</dbReference>
<keyword evidence="3" id="KW-1133">Transmembrane helix</keyword>
<dbReference type="EMBL" id="CP111016">
    <property type="protein sequence ID" value="WAR05384.1"/>
    <property type="molecule type" value="Genomic_DNA"/>
</dbReference>
<dbReference type="InterPro" id="IPR000859">
    <property type="entry name" value="CUB_dom"/>
</dbReference>
<proteinExistence type="predicted"/>
<keyword evidence="6" id="KW-1185">Reference proteome</keyword>
<dbReference type="InterPro" id="IPR035914">
    <property type="entry name" value="Sperma_CUB_dom_sf"/>
</dbReference>
<dbReference type="SUPFAM" id="SSF49854">
    <property type="entry name" value="Spermadhesin, CUB domain"/>
    <property type="match status" value="1"/>
</dbReference>
<evidence type="ECO:0000313" key="5">
    <source>
        <dbReference type="EMBL" id="WAR05384.1"/>
    </source>
</evidence>